<dbReference type="GO" id="GO:0015918">
    <property type="term" value="P:sterol transport"/>
    <property type="evidence" value="ECO:0007669"/>
    <property type="project" value="InterPro"/>
</dbReference>
<dbReference type="AlphaFoldDB" id="A0A7R9FP85"/>
<dbReference type="PANTHER" id="PTHR11306:SF68">
    <property type="entry name" value="NPC INTRACELLULAR CHOLESTEROL TRANSPORTER 2"/>
    <property type="match status" value="1"/>
</dbReference>
<evidence type="ECO:0000256" key="2">
    <source>
        <dbReference type="ARBA" id="ARBA00006370"/>
    </source>
</evidence>
<gene>
    <name evidence="6" type="ORF">DSTB1V02_LOCUS9905</name>
</gene>
<dbReference type="OrthoDB" id="6576058at2759"/>
<comment type="subcellular location">
    <subcellularLocation>
        <location evidence="1">Secreted</location>
    </subcellularLocation>
</comment>
<evidence type="ECO:0000256" key="4">
    <source>
        <dbReference type="SAM" id="SignalP"/>
    </source>
</evidence>
<feature type="chain" id="PRO_5036210554" description="MD-2-related lipid-recognition domain-containing protein" evidence="4">
    <location>
        <begin position="17"/>
        <end position="150"/>
    </location>
</feature>
<evidence type="ECO:0000256" key="3">
    <source>
        <dbReference type="ARBA" id="ARBA00022525"/>
    </source>
</evidence>
<dbReference type="EMBL" id="CAJPEV010002663">
    <property type="protein sequence ID" value="CAG0897677.1"/>
    <property type="molecule type" value="Genomic_DNA"/>
</dbReference>
<feature type="signal peptide" evidence="4">
    <location>
        <begin position="1"/>
        <end position="16"/>
    </location>
</feature>
<sequence>MKFLIVLFALFASAFATTVQDCQGGQTPIGRLIRVDIEGCQTPPCILPQGSIVNFEIEFETGEAGEDLEPEIVAILAGIEIPYDGVPKEACEDLIQGDCPYAKNEVLIYSQEFEILPIFPPVEVTVRWALKDEMNRWHMCFEVDIEVTLP</sequence>
<keyword evidence="7" id="KW-1185">Reference proteome</keyword>
<protein>
    <recommendedName>
        <fullName evidence="5">MD-2-related lipid-recognition domain-containing protein</fullName>
    </recommendedName>
</protein>
<evidence type="ECO:0000259" key="5">
    <source>
        <dbReference type="SMART" id="SM00737"/>
    </source>
</evidence>
<dbReference type="Pfam" id="PF02221">
    <property type="entry name" value="E1_DerP2_DerF2"/>
    <property type="match status" value="1"/>
</dbReference>
<dbReference type="Gene3D" id="2.60.40.770">
    <property type="match status" value="1"/>
</dbReference>
<dbReference type="EMBL" id="LR902180">
    <property type="protein sequence ID" value="CAD7250122.1"/>
    <property type="molecule type" value="Genomic_DNA"/>
</dbReference>
<dbReference type="Proteomes" id="UP000677054">
    <property type="component" value="Unassembled WGS sequence"/>
</dbReference>
<dbReference type="SMART" id="SM00737">
    <property type="entry name" value="ML"/>
    <property type="match status" value="1"/>
</dbReference>
<evidence type="ECO:0000313" key="6">
    <source>
        <dbReference type="EMBL" id="CAD7250122.1"/>
    </source>
</evidence>
<keyword evidence="3" id="KW-0964">Secreted</keyword>
<feature type="domain" description="MD-2-related lipid-recognition" evidence="5">
    <location>
        <begin position="19"/>
        <end position="145"/>
    </location>
</feature>
<evidence type="ECO:0000313" key="7">
    <source>
        <dbReference type="Proteomes" id="UP000677054"/>
    </source>
</evidence>
<proteinExistence type="inferred from homology"/>
<dbReference type="FunFam" id="2.60.40.770:FF:000001">
    <property type="entry name" value="NPC intracellular cholesterol transporter 2"/>
    <property type="match status" value="1"/>
</dbReference>
<comment type="similarity">
    <text evidence="2">Belongs to the NPC2 family.</text>
</comment>
<dbReference type="InterPro" id="IPR003172">
    <property type="entry name" value="ML_dom"/>
</dbReference>
<dbReference type="GO" id="GO:0032934">
    <property type="term" value="F:sterol binding"/>
    <property type="evidence" value="ECO:0007669"/>
    <property type="project" value="InterPro"/>
</dbReference>
<evidence type="ECO:0000256" key="1">
    <source>
        <dbReference type="ARBA" id="ARBA00004613"/>
    </source>
</evidence>
<dbReference type="SUPFAM" id="SSF81296">
    <property type="entry name" value="E set domains"/>
    <property type="match status" value="1"/>
</dbReference>
<dbReference type="InterPro" id="IPR014756">
    <property type="entry name" value="Ig_E-set"/>
</dbReference>
<organism evidence="6">
    <name type="scientific">Darwinula stevensoni</name>
    <dbReference type="NCBI Taxonomy" id="69355"/>
    <lineage>
        <taxon>Eukaryota</taxon>
        <taxon>Metazoa</taxon>
        <taxon>Ecdysozoa</taxon>
        <taxon>Arthropoda</taxon>
        <taxon>Crustacea</taxon>
        <taxon>Oligostraca</taxon>
        <taxon>Ostracoda</taxon>
        <taxon>Podocopa</taxon>
        <taxon>Podocopida</taxon>
        <taxon>Darwinulocopina</taxon>
        <taxon>Darwinuloidea</taxon>
        <taxon>Darwinulidae</taxon>
        <taxon>Darwinula</taxon>
    </lineage>
</organism>
<dbReference type="GO" id="GO:0005576">
    <property type="term" value="C:extracellular region"/>
    <property type="evidence" value="ECO:0007669"/>
    <property type="project" value="UniProtKB-SubCell"/>
</dbReference>
<dbReference type="PANTHER" id="PTHR11306">
    <property type="entry name" value="NIEMANN PICK TYPE C2 PROTEIN NPC2-RELATED"/>
    <property type="match status" value="1"/>
</dbReference>
<accession>A0A7R9FP85</accession>
<keyword evidence="4" id="KW-0732">Signal</keyword>
<name>A0A7R9FP85_9CRUS</name>
<reference evidence="6" key="1">
    <citation type="submission" date="2020-11" db="EMBL/GenBank/DDBJ databases">
        <authorList>
            <person name="Tran Van P."/>
        </authorList>
    </citation>
    <scope>NUCLEOTIDE SEQUENCE</scope>
</reference>
<dbReference type="InterPro" id="IPR039670">
    <property type="entry name" value="NPC2-like"/>
</dbReference>